<dbReference type="STRING" id="147828.A0A4V3SGR0"/>
<dbReference type="GO" id="GO:0005789">
    <property type="term" value="C:endoplasmic reticulum membrane"/>
    <property type="evidence" value="ECO:0007669"/>
    <property type="project" value="UniProtKB-SubCell"/>
</dbReference>
<evidence type="ECO:0000313" key="15">
    <source>
        <dbReference type="Proteomes" id="UP000308267"/>
    </source>
</evidence>
<comment type="caution">
    <text evidence="14">The sequence shown here is derived from an EMBL/GenBank/DDBJ whole genome shotgun (WGS) entry which is preliminary data.</text>
</comment>
<dbReference type="SUPFAM" id="SSF53187">
    <property type="entry name" value="Zn-dependent exopeptidases"/>
    <property type="match status" value="1"/>
</dbReference>
<comment type="subcellular location">
    <subcellularLocation>
        <location evidence="1">Endoplasmic reticulum membrane</location>
        <topology evidence="1">Single-pass membrane protein</topology>
    </subcellularLocation>
</comment>
<keyword evidence="15" id="KW-1185">Reference proteome</keyword>
<keyword evidence="8" id="KW-0325">Glycoprotein</keyword>
<dbReference type="InterPro" id="IPR016574">
    <property type="entry name" value="Nicalin"/>
</dbReference>
<organism evidence="14 15">
    <name type="scientific">Opisthorchis felineus</name>
    <dbReference type="NCBI Taxonomy" id="147828"/>
    <lineage>
        <taxon>Eukaryota</taxon>
        <taxon>Metazoa</taxon>
        <taxon>Spiralia</taxon>
        <taxon>Lophotrochozoa</taxon>
        <taxon>Platyhelminthes</taxon>
        <taxon>Trematoda</taxon>
        <taxon>Digenea</taxon>
        <taxon>Opisthorchiida</taxon>
        <taxon>Opisthorchiata</taxon>
        <taxon>Opisthorchiidae</taxon>
        <taxon>Opisthorchis</taxon>
    </lineage>
</organism>
<feature type="transmembrane region" description="Helical" evidence="11">
    <location>
        <begin position="592"/>
        <end position="612"/>
    </location>
</feature>
<comment type="similarity">
    <text evidence="2">Belongs to the nicastrin family.</text>
</comment>
<accession>A0A4V3SGR0</accession>
<evidence type="ECO:0000259" key="13">
    <source>
        <dbReference type="Pfam" id="PF04389"/>
    </source>
</evidence>
<keyword evidence="5" id="KW-0256">Endoplasmic reticulum</keyword>
<feature type="signal peptide" evidence="12">
    <location>
        <begin position="1"/>
        <end position="18"/>
    </location>
</feature>
<evidence type="ECO:0000256" key="9">
    <source>
        <dbReference type="ARBA" id="ARBA00034873"/>
    </source>
</evidence>
<feature type="chain" id="PRO_5020963577" description="BOS complex subunit NCLN" evidence="12">
    <location>
        <begin position="19"/>
        <end position="654"/>
    </location>
</feature>
<evidence type="ECO:0000256" key="7">
    <source>
        <dbReference type="ARBA" id="ARBA00023136"/>
    </source>
</evidence>
<evidence type="ECO:0000256" key="12">
    <source>
        <dbReference type="SAM" id="SignalP"/>
    </source>
</evidence>
<feature type="region of interest" description="Disordered" evidence="10">
    <location>
        <begin position="526"/>
        <end position="555"/>
    </location>
</feature>
<evidence type="ECO:0000256" key="4">
    <source>
        <dbReference type="ARBA" id="ARBA00022729"/>
    </source>
</evidence>
<proteinExistence type="inferred from homology"/>
<dbReference type="Gene3D" id="3.40.630.10">
    <property type="entry name" value="Zn peptidases"/>
    <property type="match status" value="1"/>
</dbReference>
<evidence type="ECO:0000256" key="5">
    <source>
        <dbReference type="ARBA" id="ARBA00022824"/>
    </source>
</evidence>
<name>A0A4V3SGR0_OPIFE</name>
<keyword evidence="4 12" id="KW-0732">Signal</keyword>
<keyword evidence="3 11" id="KW-0812">Transmembrane</keyword>
<evidence type="ECO:0000256" key="1">
    <source>
        <dbReference type="ARBA" id="ARBA00004389"/>
    </source>
</evidence>
<keyword evidence="7 11" id="KW-0472">Membrane</keyword>
<dbReference type="PANTHER" id="PTHR31826">
    <property type="entry name" value="NICALIN"/>
    <property type="match status" value="1"/>
</dbReference>
<keyword evidence="6 11" id="KW-1133">Transmembrane helix</keyword>
<dbReference type="InterPro" id="IPR007484">
    <property type="entry name" value="Peptidase_M28"/>
</dbReference>
<feature type="domain" description="Peptidase M28" evidence="13">
    <location>
        <begin position="189"/>
        <end position="314"/>
    </location>
</feature>
<sequence>MLNLLCLLIVSAKICTCAQEFVVYHAQHHEIQGARFGSTAIPLNCELQSFDSKLVSRRCIILPLYAATIETIKDAAFHHVAGVLVSLPARNWPSELQKRLTDLERELLASEITIPIYFVLDNEQLTITVNDVLEMSRREQSVGGMAAIATIWSTSYRIVMQPAATKNTDTFHVTNIEGQLGIGDERKLPVLLICAHYDAMSAIPAFSYGADSSGSSVVVLLELARLFSRLYAVQSSNPKFELVFLLSGGGNYNYLGTKRWLDHGSEDFSELALLDSIAHVICLEGLGSSDFAENLYVHLSRSPKEGSFSSKFIQYLNVASNLHSKIPRHPNLSNVHFVHKKINLNQGSLAWEHERFALHRLPGFTLSAWPSVQVANRLRHSSLDGGPLYHIAEHGEKYTNRSTFRGSVDPKILARNVRVIAEALARVVFPSNLSSISTNDTSFIASNWVSETGVAALLDFLVSRPRSVQLLEHQFKASTNRPHLFTASAHASAEKWPGLLVSLQHLMSSHLQRVRVSSFPFSSETLQDKAKTQKDPRSGKGKDERDAEFTESSAEGQYMRSSSLLATADFNVVLHSGMEPMTLTIYRLKSSMFDLTVAGVVALYLAVWYFVLEELPLDLMVEINRPDRVQISSMGEISFLICLNNAESVLYPDA</sequence>
<dbReference type="Proteomes" id="UP000308267">
    <property type="component" value="Unassembled WGS sequence"/>
</dbReference>
<feature type="compositionally biased region" description="Basic and acidic residues" evidence="10">
    <location>
        <begin position="526"/>
        <end position="548"/>
    </location>
</feature>
<evidence type="ECO:0000256" key="3">
    <source>
        <dbReference type="ARBA" id="ARBA00022692"/>
    </source>
</evidence>
<evidence type="ECO:0000256" key="8">
    <source>
        <dbReference type="ARBA" id="ARBA00023180"/>
    </source>
</evidence>
<reference evidence="14 15" key="1">
    <citation type="journal article" date="2019" name="BMC Genomics">
        <title>New insights from Opisthorchis felineus genome: update on genomics of the epidemiologically important liver flukes.</title>
        <authorList>
            <person name="Ershov N.I."/>
            <person name="Mordvinov V.A."/>
            <person name="Prokhortchouk E.B."/>
            <person name="Pakharukova M.Y."/>
            <person name="Gunbin K.V."/>
            <person name="Ustyantsev K."/>
            <person name="Genaev M.A."/>
            <person name="Blinov A.G."/>
            <person name="Mazur A."/>
            <person name="Boulygina E."/>
            <person name="Tsygankova S."/>
            <person name="Khrameeva E."/>
            <person name="Chekanov N."/>
            <person name="Fan G."/>
            <person name="Xiao A."/>
            <person name="Zhang H."/>
            <person name="Xu X."/>
            <person name="Yang H."/>
            <person name="Solovyev V."/>
            <person name="Lee S.M."/>
            <person name="Liu X."/>
            <person name="Afonnikov D.A."/>
            <person name="Skryabin K.G."/>
        </authorList>
    </citation>
    <scope>NUCLEOTIDE SEQUENCE [LARGE SCALE GENOMIC DNA]</scope>
    <source>
        <strain evidence="14">AK-0245</strain>
        <tissue evidence="14">Whole organism</tissue>
    </source>
</reference>
<evidence type="ECO:0000256" key="11">
    <source>
        <dbReference type="SAM" id="Phobius"/>
    </source>
</evidence>
<dbReference type="AlphaFoldDB" id="A0A4V3SGR0"/>
<evidence type="ECO:0000313" key="14">
    <source>
        <dbReference type="EMBL" id="TGZ73264.1"/>
    </source>
</evidence>
<dbReference type="EMBL" id="SJOL01002903">
    <property type="protein sequence ID" value="TGZ73264.1"/>
    <property type="molecule type" value="Genomic_DNA"/>
</dbReference>
<protein>
    <recommendedName>
        <fullName evidence="9">BOS complex subunit NCLN</fullName>
    </recommendedName>
</protein>
<evidence type="ECO:0000256" key="6">
    <source>
        <dbReference type="ARBA" id="ARBA00022989"/>
    </source>
</evidence>
<dbReference type="OrthoDB" id="5913609at2759"/>
<dbReference type="Pfam" id="PF04389">
    <property type="entry name" value="Peptidase_M28"/>
    <property type="match status" value="1"/>
</dbReference>
<evidence type="ECO:0000256" key="2">
    <source>
        <dbReference type="ARBA" id="ARBA00007717"/>
    </source>
</evidence>
<evidence type="ECO:0000256" key="10">
    <source>
        <dbReference type="SAM" id="MobiDB-lite"/>
    </source>
</evidence>
<gene>
    <name evidence="14" type="ORF">CRM22_001620</name>
</gene>
<dbReference type="GO" id="GO:0009966">
    <property type="term" value="P:regulation of signal transduction"/>
    <property type="evidence" value="ECO:0007669"/>
    <property type="project" value="InterPro"/>
</dbReference>